<name>A0A0B0ELN5_9BACT</name>
<evidence type="ECO:0000313" key="2">
    <source>
        <dbReference type="Proteomes" id="UP000030652"/>
    </source>
</evidence>
<evidence type="ECO:0008006" key="3">
    <source>
        <dbReference type="Google" id="ProtNLM"/>
    </source>
</evidence>
<evidence type="ECO:0000313" key="1">
    <source>
        <dbReference type="EMBL" id="KHE93957.1"/>
    </source>
</evidence>
<sequence length="133" mass="14007">MIELIIAIVIMGIMAAVALPKFDNVSNIDVYNAARQAKSDIRYTQELAMCKYRQTTITFVADSNTYTISGITQPRELPPRSKAIFNAGSADSVFTFNAAGEPITGGGGTLAISSGGSNEQVTVSNITGTVSIP</sequence>
<dbReference type="InterPro" id="IPR045584">
    <property type="entry name" value="Pilin-like"/>
</dbReference>
<dbReference type="AlphaFoldDB" id="A0A0B0ELN5"/>
<accession>A0A0B0ELN5</accession>
<comment type="caution">
    <text evidence="1">The sequence shown here is derived from an EMBL/GenBank/DDBJ whole genome shotgun (WGS) entry which is preliminary data.</text>
</comment>
<dbReference type="Gene3D" id="3.30.700.10">
    <property type="entry name" value="Glycoprotein, Type 4 Pilin"/>
    <property type="match status" value="1"/>
</dbReference>
<gene>
    <name evidence="1" type="ORF">SCABRO_00277</name>
</gene>
<dbReference type="EMBL" id="JRYO01000025">
    <property type="protein sequence ID" value="KHE93957.1"/>
    <property type="molecule type" value="Genomic_DNA"/>
</dbReference>
<dbReference type="Proteomes" id="UP000030652">
    <property type="component" value="Unassembled WGS sequence"/>
</dbReference>
<proteinExistence type="predicted"/>
<dbReference type="SUPFAM" id="SSF54523">
    <property type="entry name" value="Pili subunits"/>
    <property type="match status" value="1"/>
</dbReference>
<organism evidence="1 2">
    <name type="scientific">Candidatus Scalindua brodae</name>
    <dbReference type="NCBI Taxonomy" id="237368"/>
    <lineage>
        <taxon>Bacteria</taxon>
        <taxon>Pseudomonadati</taxon>
        <taxon>Planctomycetota</taxon>
        <taxon>Candidatus Brocadiia</taxon>
        <taxon>Candidatus Brocadiales</taxon>
        <taxon>Candidatus Scalinduaceae</taxon>
        <taxon>Candidatus Scalindua</taxon>
    </lineage>
</organism>
<reference evidence="1 2" key="1">
    <citation type="submission" date="2014-10" db="EMBL/GenBank/DDBJ databases">
        <title>Draft genome of anammox bacterium scalindua brodae, obtained using differential coverage binning of sequence data from two enrichment reactors.</title>
        <authorList>
            <person name="Speth D.R."/>
            <person name="Russ L."/>
            <person name="Kartal B."/>
            <person name="Op den Camp H.J."/>
            <person name="Dutilh B.E."/>
            <person name="Jetten M.S."/>
        </authorList>
    </citation>
    <scope>NUCLEOTIDE SEQUENCE [LARGE SCALE GENOMIC DNA]</scope>
    <source>
        <strain evidence="1">RU1</strain>
    </source>
</reference>
<protein>
    <recommendedName>
        <fullName evidence="3">General secretion pathway GspH domain-containing protein</fullName>
    </recommendedName>
</protein>